<dbReference type="GO" id="GO:0055085">
    <property type="term" value="P:transmembrane transport"/>
    <property type="evidence" value="ECO:0007669"/>
    <property type="project" value="InterPro"/>
</dbReference>
<dbReference type="PANTHER" id="PTHR33446">
    <property type="entry name" value="PROTEIN TONB-RELATED"/>
    <property type="match status" value="1"/>
</dbReference>
<proteinExistence type="inferred from homology"/>
<dbReference type="GO" id="GO:0098797">
    <property type="term" value="C:plasma membrane protein complex"/>
    <property type="evidence" value="ECO:0007669"/>
    <property type="project" value="TreeGrafter"/>
</dbReference>
<dbReference type="NCBIfam" id="TIGR01352">
    <property type="entry name" value="tonB_Cterm"/>
    <property type="match status" value="1"/>
</dbReference>
<dbReference type="Proteomes" id="UP000295724">
    <property type="component" value="Unassembled WGS sequence"/>
</dbReference>
<dbReference type="RefSeq" id="WP_211337046.1">
    <property type="nucleotide sequence ID" value="NZ_SNZB01000004.1"/>
</dbReference>
<keyword evidence="3" id="KW-0813">Transport</keyword>
<keyword evidence="8" id="KW-1133">Transmembrane helix</keyword>
<feature type="region of interest" description="Disordered" evidence="10">
    <location>
        <begin position="109"/>
        <end position="132"/>
    </location>
</feature>
<evidence type="ECO:0000256" key="5">
    <source>
        <dbReference type="ARBA" id="ARBA00022519"/>
    </source>
</evidence>
<dbReference type="SUPFAM" id="SSF74653">
    <property type="entry name" value="TolA/TonB C-terminal domain"/>
    <property type="match status" value="1"/>
</dbReference>
<evidence type="ECO:0000256" key="10">
    <source>
        <dbReference type="SAM" id="MobiDB-lite"/>
    </source>
</evidence>
<keyword evidence="6" id="KW-0812">Transmembrane</keyword>
<evidence type="ECO:0000256" key="6">
    <source>
        <dbReference type="ARBA" id="ARBA00022692"/>
    </source>
</evidence>
<dbReference type="InterPro" id="IPR051045">
    <property type="entry name" value="TonB-dependent_transducer"/>
</dbReference>
<dbReference type="InterPro" id="IPR006260">
    <property type="entry name" value="TonB/TolA_C"/>
</dbReference>
<evidence type="ECO:0000256" key="1">
    <source>
        <dbReference type="ARBA" id="ARBA00004383"/>
    </source>
</evidence>
<comment type="caution">
    <text evidence="12">The sequence shown here is derived from an EMBL/GenBank/DDBJ whole genome shotgun (WGS) entry which is preliminary data.</text>
</comment>
<dbReference type="InterPro" id="IPR037682">
    <property type="entry name" value="TonB_C"/>
</dbReference>
<keyword evidence="4" id="KW-1003">Cell membrane</keyword>
<evidence type="ECO:0000256" key="9">
    <source>
        <dbReference type="ARBA" id="ARBA00023136"/>
    </source>
</evidence>
<protein>
    <submittedName>
        <fullName evidence="12">Outer membrane transport energization protein TonB</fullName>
    </submittedName>
</protein>
<evidence type="ECO:0000313" key="13">
    <source>
        <dbReference type="Proteomes" id="UP000295724"/>
    </source>
</evidence>
<evidence type="ECO:0000259" key="11">
    <source>
        <dbReference type="PROSITE" id="PS52015"/>
    </source>
</evidence>
<feature type="domain" description="TonB C-terminal" evidence="11">
    <location>
        <begin position="173"/>
        <end position="264"/>
    </location>
</feature>
<comment type="subcellular location">
    <subcellularLocation>
        <location evidence="1">Cell inner membrane</location>
        <topology evidence="1">Single-pass membrane protein</topology>
        <orientation evidence="1">Periplasmic side</orientation>
    </subcellularLocation>
</comment>
<keyword evidence="13" id="KW-1185">Reference proteome</keyword>
<organism evidence="12 13">
    <name type="scientific">Marinicella litoralis</name>
    <dbReference type="NCBI Taxonomy" id="644220"/>
    <lineage>
        <taxon>Bacteria</taxon>
        <taxon>Pseudomonadati</taxon>
        <taxon>Pseudomonadota</taxon>
        <taxon>Gammaproteobacteria</taxon>
        <taxon>Lysobacterales</taxon>
        <taxon>Marinicellaceae</taxon>
        <taxon>Marinicella</taxon>
    </lineage>
</organism>
<evidence type="ECO:0000256" key="4">
    <source>
        <dbReference type="ARBA" id="ARBA00022475"/>
    </source>
</evidence>
<dbReference type="EMBL" id="SNZB01000004">
    <property type="protein sequence ID" value="TDR19529.1"/>
    <property type="molecule type" value="Genomic_DNA"/>
</dbReference>
<dbReference type="Pfam" id="PF03544">
    <property type="entry name" value="TonB_C"/>
    <property type="match status" value="1"/>
</dbReference>
<dbReference type="PANTHER" id="PTHR33446:SF11">
    <property type="entry name" value="TONB3"/>
    <property type="match status" value="1"/>
</dbReference>
<evidence type="ECO:0000256" key="2">
    <source>
        <dbReference type="ARBA" id="ARBA00006555"/>
    </source>
</evidence>
<dbReference type="AlphaFoldDB" id="A0A4R6XMD7"/>
<dbReference type="Gene3D" id="3.30.1150.10">
    <property type="match status" value="1"/>
</dbReference>
<gene>
    <name evidence="12" type="ORF">C8D91_2085</name>
</gene>
<evidence type="ECO:0000256" key="3">
    <source>
        <dbReference type="ARBA" id="ARBA00022448"/>
    </source>
</evidence>
<comment type="similarity">
    <text evidence="2">Belongs to the TonB family.</text>
</comment>
<keyword evidence="9" id="KW-0472">Membrane</keyword>
<keyword evidence="5" id="KW-0997">Cell inner membrane</keyword>
<evidence type="ECO:0000313" key="12">
    <source>
        <dbReference type="EMBL" id="TDR19529.1"/>
    </source>
</evidence>
<accession>A0A4R6XMD7</accession>
<sequence>MTLTLALLTLSLIILGVSFRHKQTQPEVIHSMDVILSKKSNPEAPDDAEYLAQNNQIGGGTKDKKSRPTNLFSATSMVAEGQAKQETHKQQKQQTKQYETQLITAQQSALKIKSNQPNKDKNDQVANKLNETKEQRLAKIKDEIARKIENYAKKPRSKYVSSSTKAYEFAPYINNWVRKVERTGDLNYPEQAKNKSFIGNVMLTVGINKDGSIHEIKVIKSSDYNFLDEAAKHIVKLAQPFDPLPESNERVDILYITRTWQFLPGHLLRQK</sequence>
<dbReference type="GO" id="GO:0031992">
    <property type="term" value="F:energy transducer activity"/>
    <property type="evidence" value="ECO:0007669"/>
    <property type="project" value="TreeGrafter"/>
</dbReference>
<dbReference type="GO" id="GO:0015031">
    <property type="term" value="P:protein transport"/>
    <property type="evidence" value="ECO:0007669"/>
    <property type="project" value="UniProtKB-KW"/>
</dbReference>
<evidence type="ECO:0000256" key="7">
    <source>
        <dbReference type="ARBA" id="ARBA00022927"/>
    </source>
</evidence>
<reference evidence="12 13" key="1">
    <citation type="submission" date="2019-03" db="EMBL/GenBank/DDBJ databases">
        <title>Genomic Encyclopedia of Type Strains, Phase IV (KMG-IV): sequencing the most valuable type-strain genomes for metagenomic binning, comparative biology and taxonomic classification.</title>
        <authorList>
            <person name="Goeker M."/>
        </authorList>
    </citation>
    <scope>NUCLEOTIDE SEQUENCE [LARGE SCALE GENOMIC DNA]</scope>
    <source>
        <strain evidence="12 13">DSM 25488</strain>
    </source>
</reference>
<evidence type="ECO:0000256" key="8">
    <source>
        <dbReference type="ARBA" id="ARBA00022989"/>
    </source>
</evidence>
<dbReference type="PROSITE" id="PS52015">
    <property type="entry name" value="TONB_CTD"/>
    <property type="match status" value="1"/>
</dbReference>
<name>A0A4R6XMD7_9GAMM</name>
<keyword evidence="7" id="KW-0653">Protein transport</keyword>